<evidence type="ECO:0000256" key="2">
    <source>
        <dbReference type="SAM" id="Phobius"/>
    </source>
</evidence>
<evidence type="ECO:0000313" key="3">
    <source>
        <dbReference type="EMBL" id="MDD7962809.1"/>
    </source>
</evidence>
<evidence type="ECO:0000313" key="4">
    <source>
        <dbReference type="Proteomes" id="UP001218170"/>
    </source>
</evidence>
<feature type="compositionally biased region" description="Basic and acidic residues" evidence="1">
    <location>
        <begin position="130"/>
        <end position="190"/>
    </location>
</feature>
<keyword evidence="2" id="KW-0472">Membrane</keyword>
<protein>
    <submittedName>
        <fullName evidence="3">Uncharacterized protein</fullName>
    </submittedName>
</protein>
<organism evidence="3 4">
    <name type="scientific">Microbacterium thalli</name>
    <dbReference type="NCBI Taxonomy" id="3027921"/>
    <lineage>
        <taxon>Bacteria</taxon>
        <taxon>Bacillati</taxon>
        <taxon>Actinomycetota</taxon>
        <taxon>Actinomycetes</taxon>
        <taxon>Micrococcales</taxon>
        <taxon>Microbacteriaceae</taxon>
        <taxon>Microbacterium</taxon>
    </lineage>
</organism>
<sequence length="425" mass="43413">MSDNEQEPSTPQLTRRQLRELRNTASNPVIVDAGATADDAGEPDVPPAVVSAPLPRPAEPVEVPPAPVPQTSVDLGAPALTRRQARQQEKIRTASIPVIITTGEHVAPTPAEMAAADSREDAGVDDGAPVDEHVDSGDQVDADQHGDAGEQVDADQHTDSDQHADAAEHVDAAEHADATEHVESDDHGDTDAPQVEDVAEHDEPADNADDVATDDAVVEETASAEAAPIADVPSVTEVAEIDTTTDDADGEPGDEVERHVVSNDLGADLLAGDSVSADVPASFDQLLSRSAAATGAFTAPNALILEQNPDAGPFVAPVNATGEVLITGTFALPEHYGSTGVVPGSADGKEVDAVLMDGELPPASSPTPIAASAAISTIKSAEDVIRPPAPEKGSRWTVALAITAGVLAVALAGVLIVALVTGVFQ</sequence>
<proteinExistence type="predicted"/>
<reference evidence="3 4" key="1">
    <citation type="submission" date="2023-02" db="EMBL/GenBank/DDBJ databases">
        <title>Study of novel species of the Microbacterium genus.</title>
        <authorList>
            <person name="Arroyo-Herrera I."/>
            <person name="Roman-Ponce B."/>
            <person name="Vasquez-Murrieta M.S."/>
        </authorList>
    </citation>
    <scope>NUCLEOTIDE SEQUENCE [LARGE SCALE GENOMIC DNA]</scope>
    <source>
        <strain evidence="3 4">NE1TT3</strain>
    </source>
</reference>
<feature type="region of interest" description="Disordered" evidence="1">
    <location>
        <begin position="20"/>
        <end position="77"/>
    </location>
</feature>
<dbReference type="RefSeq" id="WP_274264626.1">
    <property type="nucleotide sequence ID" value="NZ_JAQZCI010000002.1"/>
</dbReference>
<dbReference type="Proteomes" id="UP001218170">
    <property type="component" value="Unassembled WGS sequence"/>
</dbReference>
<feature type="compositionally biased region" description="Acidic residues" evidence="1">
    <location>
        <begin position="197"/>
        <end position="210"/>
    </location>
</feature>
<gene>
    <name evidence="3" type="ORF">PUW80_10685</name>
</gene>
<name>A0ABT5SJ33_9MICO</name>
<accession>A0ABT5SJ33</accession>
<feature type="region of interest" description="Disordered" evidence="1">
    <location>
        <begin position="102"/>
        <end position="210"/>
    </location>
</feature>
<evidence type="ECO:0000256" key="1">
    <source>
        <dbReference type="SAM" id="MobiDB-lite"/>
    </source>
</evidence>
<feature type="transmembrane region" description="Helical" evidence="2">
    <location>
        <begin position="396"/>
        <end position="424"/>
    </location>
</feature>
<keyword evidence="4" id="KW-1185">Reference proteome</keyword>
<keyword evidence="2" id="KW-0812">Transmembrane</keyword>
<feature type="compositionally biased region" description="Pro residues" evidence="1">
    <location>
        <begin position="54"/>
        <end position="68"/>
    </location>
</feature>
<keyword evidence="2" id="KW-1133">Transmembrane helix</keyword>
<dbReference type="EMBL" id="JAQZCI010000002">
    <property type="protein sequence ID" value="MDD7962809.1"/>
    <property type="molecule type" value="Genomic_DNA"/>
</dbReference>
<comment type="caution">
    <text evidence="3">The sequence shown here is derived from an EMBL/GenBank/DDBJ whole genome shotgun (WGS) entry which is preliminary data.</text>
</comment>